<dbReference type="SMART" id="SM00614">
    <property type="entry name" value="ZnF_BED"/>
    <property type="match status" value="1"/>
</dbReference>
<dbReference type="PANTHER" id="PTHR47241">
    <property type="entry name" value="FINGER PROTEIN, PUTATIVE-RELATED"/>
    <property type="match status" value="1"/>
</dbReference>
<comment type="subcellular location">
    <subcellularLocation>
        <location evidence="1">Nucleus</location>
    </subcellularLocation>
</comment>
<evidence type="ECO:0000256" key="7">
    <source>
        <dbReference type="PROSITE-ProRule" id="PRU00027"/>
    </source>
</evidence>
<organism evidence="9 10">
    <name type="scientific">Oryzias sinensis</name>
    <name type="common">Chinese medaka</name>
    <dbReference type="NCBI Taxonomy" id="183150"/>
    <lineage>
        <taxon>Eukaryota</taxon>
        <taxon>Metazoa</taxon>
        <taxon>Chordata</taxon>
        <taxon>Craniata</taxon>
        <taxon>Vertebrata</taxon>
        <taxon>Euteleostomi</taxon>
        <taxon>Actinopterygii</taxon>
        <taxon>Neopterygii</taxon>
        <taxon>Teleostei</taxon>
        <taxon>Neoteleostei</taxon>
        <taxon>Acanthomorphata</taxon>
        <taxon>Ovalentaria</taxon>
        <taxon>Atherinomorphae</taxon>
        <taxon>Beloniformes</taxon>
        <taxon>Adrianichthyidae</taxon>
        <taxon>Oryziinae</taxon>
        <taxon>Oryzias</taxon>
    </lineage>
</organism>
<dbReference type="AlphaFoldDB" id="A0A8C7ZPT4"/>
<dbReference type="Ensembl" id="ENSOSIT00000048912.1">
    <property type="protein sequence ID" value="ENSOSIP00000046539.1"/>
    <property type="gene ID" value="ENSOSIG00000022038.1"/>
</dbReference>
<dbReference type="PROSITE" id="PS50808">
    <property type="entry name" value="ZF_BED"/>
    <property type="match status" value="1"/>
</dbReference>
<sequence length="142" mass="16108">MASPVWQFYVVCEKDNTLAICNVCTKQIPRGGKHAKHFNTTNLIRHLKVSHVKEYEQFSKLASAKRERDSSATHSAFYLSEPVIAQSGQPLVYWQNNKSRFPALAQAARTYLCAPCTSVDSERLFINLLEMLLPNKYTVVNS</sequence>
<dbReference type="GeneTree" id="ENSGT01000000222093"/>
<dbReference type="GO" id="GO:0005634">
    <property type="term" value="C:nucleus"/>
    <property type="evidence" value="ECO:0007669"/>
    <property type="project" value="UniProtKB-SubCell"/>
</dbReference>
<evidence type="ECO:0000256" key="1">
    <source>
        <dbReference type="ARBA" id="ARBA00004123"/>
    </source>
</evidence>
<accession>A0A8C7ZPT4</accession>
<keyword evidence="3 7" id="KW-0863">Zinc-finger</keyword>
<protein>
    <recommendedName>
        <fullName evidence="8">BED-type domain-containing protein</fullName>
    </recommendedName>
</protein>
<dbReference type="InterPro" id="IPR012337">
    <property type="entry name" value="RNaseH-like_sf"/>
</dbReference>
<evidence type="ECO:0000256" key="5">
    <source>
        <dbReference type="ARBA" id="ARBA00023125"/>
    </source>
</evidence>
<dbReference type="InterPro" id="IPR003656">
    <property type="entry name" value="Znf_BED"/>
</dbReference>
<reference evidence="9" key="1">
    <citation type="submission" date="2025-08" db="UniProtKB">
        <authorList>
            <consortium name="Ensembl"/>
        </authorList>
    </citation>
    <scope>IDENTIFICATION</scope>
</reference>
<feature type="domain" description="BED-type" evidence="8">
    <location>
        <begin position="1"/>
        <end position="58"/>
    </location>
</feature>
<dbReference type="GO" id="GO:0003677">
    <property type="term" value="F:DNA binding"/>
    <property type="evidence" value="ECO:0007669"/>
    <property type="project" value="UniProtKB-KW"/>
</dbReference>
<dbReference type="GO" id="GO:0046983">
    <property type="term" value="F:protein dimerization activity"/>
    <property type="evidence" value="ECO:0007669"/>
    <property type="project" value="InterPro"/>
</dbReference>
<dbReference type="InterPro" id="IPR052865">
    <property type="entry name" value="Zinc_finger_BED"/>
</dbReference>
<evidence type="ECO:0000256" key="4">
    <source>
        <dbReference type="ARBA" id="ARBA00022833"/>
    </source>
</evidence>
<evidence type="ECO:0000256" key="2">
    <source>
        <dbReference type="ARBA" id="ARBA00022723"/>
    </source>
</evidence>
<evidence type="ECO:0000256" key="6">
    <source>
        <dbReference type="ARBA" id="ARBA00023242"/>
    </source>
</evidence>
<dbReference type="PANTHER" id="PTHR47241:SF1">
    <property type="entry name" value="BED-TYPE DOMAIN-CONTAINING PROTEIN"/>
    <property type="match status" value="1"/>
</dbReference>
<reference evidence="9" key="2">
    <citation type="submission" date="2025-09" db="UniProtKB">
        <authorList>
            <consortium name="Ensembl"/>
        </authorList>
    </citation>
    <scope>IDENTIFICATION</scope>
</reference>
<keyword evidence="5" id="KW-0238">DNA-binding</keyword>
<dbReference type="Pfam" id="PF05699">
    <property type="entry name" value="Dimer_Tnp_hAT"/>
    <property type="match status" value="1"/>
</dbReference>
<keyword evidence="4" id="KW-0862">Zinc</keyword>
<proteinExistence type="predicted"/>
<evidence type="ECO:0000259" key="8">
    <source>
        <dbReference type="PROSITE" id="PS50808"/>
    </source>
</evidence>
<dbReference type="GO" id="GO:0008270">
    <property type="term" value="F:zinc ion binding"/>
    <property type="evidence" value="ECO:0007669"/>
    <property type="project" value="UniProtKB-KW"/>
</dbReference>
<name>A0A8C7ZPT4_9TELE</name>
<evidence type="ECO:0000313" key="10">
    <source>
        <dbReference type="Proteomes" id="UP000694383"/>
    </source>
</evidence>
<dbReference type="SUPFAM" id="SSF57667">
    <property type="entry name" value="beta-beta-alpha zinc fingers"/>
    <property type="match status" value="1"/>
</dbReference>
<keyword evidence="6" id="KW-0539">Nucleus</keyword>
<dbReference type="Proteomes" id="UP000694383">
    <property type="component" value="Unplaced"/>
</dbReference>
<dbReference type="Pfam" id="PF02892">
    <property type="entry name" value="zf-BED"/>
    <property type="match status" value="1"/>
</dbReference>
<dbReference type="InterPro" id="IPR008906">
    <property type="entry name" value="HATC_C_dom"/>
</dbReference>
<keyword evidence="2" id="KW-0479">Metal-binding</keyword>
<keyword evidence="10" id="KW-1185">Reference proteome</keyword>
<evidence type="ECO:0000313" key="9">
    <source>
        <dbReference type="Ensembl" id="ENSOSIP00000046539.1"/>
    </source>
</evidence>
<dbReference type="InterPro" id="IPR036236">
    <property type="entry name" value="Znf_C2H2_sf"/>
</dbReference>
<dbReference type="SUPFAM" id="SSF53098">
    <property type="entry name" value="Ribonuclease H-like"/>
    <property type="match status" value="1"/>
</dbReference>
<evidence type="ECO:0000256" key="3">
    <source>
        <dbReference type="ARBA" id="ARBA00022771"/>
    </source>
</evidence>